<dbReference type="EMBL" id="RBEE01000011">
    <property type="protein sequence ID" value="RNL54511.1"/>
    <property type="molecule type" value="Genomic_DNA"/>
</dbReference>
<protein>
    <submittedName>
        <fullName evidence="2">Uncharacterized protein</fullName>
    </submittedName>
</protein>
<gene>
    <name evidence="2" type="ORF">D7004_06875</name>
</gene>
<dbReference type="AlphaFoldDB" id="A0A3N0BXN3"/>
<accession>A0A3N0BXN3</accession>
<keyword evidence="3" id="KW-1185">Reference proteome</keyword>
<feature type="transmembrane region" description="Helical" evidence="1">
    <location>
        <begin position="84"/>
        <end position="102"/>
    </location>
</feature>
<keyword evidence="1" id="KW-1133">Transmembrane helix</keyword>
<evidence type="ECO:0000313" key="2">
    <source>
        <dbReference type="EMBL" id="RNL54511.1"/>
    </source>
</evidence>
<comment type="caution">
    <text evidence="2">The sequence shown here is derived from an EMBL/GenBank/DDBJ whole genome shotgun (WGS) entry which is preliminary data.</text>
</comment>
<organism evidence="2 3">
    <name type="scientific">Pedobacter jejuensis</name>
    <dbReference type="NCBI Taxonomy" id="1268550"/>
    <lineage>
        <taxon>Bacteria</taxon>
        <taxon>Pseudomonadati</taxon>
        <taxon>Bacteroidota</taxon>
        <taxon>Sphingobacteriia</taxon>
        <taxon>Sphingobacteriales</taxon>
        <taxon>Sphingobacteriaceae</taxon>
        <taxon>Pedobacter</taxon>
    </lineage>
</organism>
<feature type="transmembrane region" description="Helical" evidence="1">
    <location>
        <begin position="31"/>
        <end position="49"/>
    </location>
</feature>
<name>A0A3N0BXN3_9SPHI</name>
<reference evidence="2 3" key="1">
    <citation type="submission" date="2018-10" db="EMBL/GenBank/DDBJ databases">
        <title>Genome sequencing of Pedobacter jejuensis TNB23.</title>
        <authorList>
            <person name="Cho Y.-J."/>
            <person name="Cho A."/>
            <person name="Kim O.-S."/>
        </authorList>
    </citation>
    <scope>NUCLEOTIDE SEQUENCE [LARGE SCALE GENOMIC DNA]</scope>
    <source>
        <strain evidence="2 3">TNB23</strain>
    </source>
</reference>
<evidence type="ECO:0000313" key="3">
    <source>
        <dbReference type="Proteomes" id="UP000274046"/>
    </source>
</evidence>
<evidence type="ECO:0000256" key="1">
    <source>
        <dbReference type="SAM" id="Phobius"/>
    </source>
</evidence>
<keyword evidence="1" id="KW-0812">Transmembrane</keyword>
<sequence length="110" mass="12652">MLTGSKLGKGKICITSVIFRHGDTESKEEKLVSVIICVSVAIILYRYVFCHRNNESTEEEFGFRENLRFCGNSSYYFFTPESKITSSVIIGVSVAFFILFLYHKSKKLRF</sequence>
<dbReference type="Proteomes" id="UP000274046">
    <property type="component" value="Unassembled WGS sequence"/>
</dbReference>
<keyword evidence="1" id="KW-0472">Membrane</keyword>
<proteinExistence type="predicted"/>